<feature type="region of interest" description="Disordered" evidence="1">
    <location>
        <begin position="79"/>
        <end position="109"/>
    </location>
</feature>
<name>A0A2P5Y7F1_GOSBA</name>
<dbReference type="Proteomes" id="UP000239757">
    <property type="component" value="Unassembled WGS sequence"/>
</dbReference>
<evidence type="ECO:0000313" key="2">
    <source>
        <dbReference type="EMBL" id="PPS11481.1"/>
    </source>
</evidence>
<dbReference type="EMBL" id="KZ663586">
    <property type="protein sequence ID" value="PPS11481.1"/>
    <property type="molecule type" value="Genomic_DNA"/>
</dbReference>
<gene>
    <name evidence="2" type="ORF">GOBAR_AA09161</name>
</gene>
<dbReference type="AlphaFoldDB" id="A0A2P5Y7F1"/>
<protein>
    <submittedName>
        <fullName evidence="2">Uncharacterized protein</fullName>
    </submittedName>
</protein>
<reference evidence="2 3" key="1">
    <citation type="submission" date="2015-01" db="EMBL/GenBank/DDBJ databases">
        <title>Genome of allotetraploid Gossypium barbadense reveals genomic plasticity and fiber elongation in cotton evolution.</title>
        <authorList>
            <person name="Chen X."/>
            <person name="Liu X."/>
            <person name="Zhao B."/>
            <person name="Zheng H."/>
            <person name="Hu Y."/>
            <person name="Lu G."/>
            <person name="Yang C."/>
            <person name="Chen J."/>
            <person name="Shan C."/>
            <person name="Zhang L."/>
            <person name="Zhou Y."/>
            <person name="Wang L."/>
            <person name="Guo W."/>
            <person name="Bai Y."/>
            <person name="Ruan J."/>
            <person name="Shangguan X."/>
            <person name="Mao Y."/>
            <person name="Jiang J."/>
            <person name="Zhu Y."/>
            <person name="Lei J."/>
            <person name="Kang H."/>
            <person name="Chen S."/>
            <person name="He X."/>
            <person name="Wang R."/>
            <person name="Wang Y."/>
            <person name="Chen J."/>
            <person name="Wang L."/>
            <person name="Yu S."/>
            <person name="Wang B."/>
            <person name="Wei J."/>
            <person name="Song S."/>
            <person name="Lu X."/>
            <person name="Gao Z."/>
            <person name="Gu W."/>
            <person name="Deng X."/>
            <person name="Ma D."/>
            <person name="Wang S."/>
            <person name="Liang W."/>
            <person name="Fang L."/>
            <person name="Cai C."/>
            <person name="Zhu X."/>
            <person name="Zhou B."/>
            <person name="Zhang Y."/>
            <person name="Chen Z."/>
            <person name="Xu S."/>
            <person name="Zhu R."/>
            <person name="Wang S."/>
            <person name="Zhang T."/>
            <person name="Zhao G."/>
        </authorList>
    </citation>
    <scope>NUCLEOTIDE SEQUENCE [LARGE SCALE GENOMIC DNA]</scope>
    <source>
        <strain evidence="3">cv. Xinhai21</strain>
        <tissue evidence="2">Leaf</tissue>
    </source>
</reference>
<evidence type="ECO:0000313" key="3">
    <source>
        <dbReference type="Proteomes" id="UP000239757"/>
    </source>
</evidence>
<accession>A0A2P5Y7F1</accession>
<proteinExistence type="predicted"/>
<organism evidence="2 3">
    <name type="scientific">Gossypium barbadense</name>
    <name type="common">Sea Island cotton</name>
    <name type="synonym">Hibiscus barbadensis</name>
    <dbReference type="NCBI Taxonomy" id="3634"/>
    <lineage>
        <taxon>Eukaryota</taxon>
        <taxon>Viridiplantae</taxon>
        <taxon>Streptophyta</taxon>
        <taxon>Embryophyta</taxon>
        <taxon>Tracheophyta</taxon>
        <taxon>Spermatophyta</taxon>
        <taxon>Magnoliopsida</taxon>
        <taxon>eudicotyledons</taxon>
        <taxon>Gunneridae</taxon>
        <taxon>Pentapetalae</taxon>
        <taxon>rosids</taxon>
        <taxon>malvids</taxon>
        <taxon>Malvales</taxon>
        <taxon>Malvaceae</taxon>
        <taxon>Malvoideae</taxon>
        <taxon>Gossypium</taxon>
    </lineage>
</organism>
<evidence type="ECO:0000256" key="1">
    <source>
        <dbReference type="SAM" id="MobiDB-lite"/>
    </source>
</evidence>
<sequence>MKACFDDPGTIQFHLGGLVHQLNVPEFGIALNALAPGAASYNPSRSKASALPPSLRYLHAILAHTLTRRRESTGIYRFAQSTEEEAPKDITDDVPPRHEDPPSQPLPPSHLVHAVASYADISESLTRFEQQCFQCFDHIEATLNQIFQQFHISSPPPPREPSSDEDV</sequence>
<feature type="compositionally biased region" description="Basic and acidic residues" evidence="1">
    <location>
        <begin position="85"/>
        <end position="101"/>
    </location>
</feature>